<accession>A0A3R7W7H7</accession>
<proteinExistence type="predicted"/>
<dbReference type="Proteomes" id="UP000286097">
    <property type="component" value="Unassembled WGS sequence"/>
</dbReference>
<evidence type="ECO:0000313" key="1">
    <source>
        <dbReference type="EMBL" id="RQM17559.1"/>
    </source>
</evidence>
<protein>
    <submittedName>
        <fullName evidence="1">Uncharacterized protein</fullName>
    </submittedName>
</protein>
<gene>
    <name evidence="1" type="ORF">DD237_001946</name>
</gene>
<organism evidence="1 2">
    <name type="scientific">Peronospora effusa</name>
    <dbReference type="NCBI Taxonomy" id="542832"/>
    <lineage>
        <taxon>Eukaryota</taxon>
        <taxon>Sar</taxon>
        <taxon>Stramenopiles</taxon>
        <taxon>Oomycota</taxon>
        <taxon>Peronosporomycetes</taxon>
        <taxon>Peronosporales</taxon>
        <taxon>Peronosporaceae</taxon>
        <taxon>Peronospora</taxon>
    </lineage>
</organism>
<dbReference type="EMBL" id="QKXF01000094">
    <property type="protein sequence ID" value="RQM17559.1"/>
    <property type="molecule type" value="Genomic_DNA"/>
</dbReference>
<evidence type="ECO:0000313" key="2">
    <source>
        <dbReference type="Proteomes" id="UP000286097"/>
    </source>
</evidence>
<dbReference type="AlphaFoldDB" id="A0A3R7W7H7"/>
<reference evidence="1 2" key="1">
    <citation type="submission" date="2018-06" db="EMBL/GenBank/DDBJ databases">
        <title>Comparative genomics of downy mildews reveals potential adaptations to biotrophy.</title>
        <authorList>
            <person name="Fletcher K."/>
            <person name="Klosterman S.J."/>
            <person name="Derevnina L."/>
            <person name="Martin F."/>
            <person name="Koike S."/>
            <person name="Reyes Chin-Wo S."/>
            <person name="Mou B."/>
            <person name="Michelmore R."/>
        </authorList>
    </citation>
    <scope>NUCLEOTIDE SEQUENCE [LARGE SCALE GENOMIC DNA]</scope>
    <source>
        <strain evidence="1 2">R13</strain>
    </source>
</reference>
<name>A0A3R7W7H7_9STRA</name>
<sequence length="68" mass="7505">MPRAPPSERCSRITAVKATEIRIMATSKMVWSMVSIMWARRCADQAAASNTDAGPGQTPNEVWREILA</sequence>
<comment type="caution">
    <text evidence="1">The sequence shown here is derived from an EMBL/GenBank/DDBJ whole genome shotgun (WGS) entry which is preliminary data.</text>
</comment>
<dbReference type="VEuPathDB" id="FungiDB:DD237_001946"/>